<dbReference type="Proteomes" id="UP000681967">
    <property type="component" value="Unassembled WGS sequence"/>
</dbReference>
<dbReference type="AlphaFoldDB" id="A0A8S3DCC5"/>
<sequence>MRAQRRDKKKDGKKRKLEEYQSTNDNDNGVEDDMAAVMGFSGFG</sequence>
<dbReference type="EMBL" id="CAJOBH010207912">
    <property type="protein sequence ID" value="CAF5003683.1"/>
    <property type="molecule type" value="Genomic_DNA"/>
</dbReference>
<evidence type="ECO:0000313" key="3">
    <source>
        <dbReference type="Proteomes" id="UP000681967"/>
    </source>
</evidence>
<feature type="compositionally biased region" description="Basic residues" evidence="1">
    <location>
        <begin position="1"/>
        <end position="15"/>
    </location>
</feature>
<reference evidence="2" key="1">
    <citation type="submission" date="2021-02" db="EMBL/GenBank/DDBJ databases">
        <authorList>
            <person name="Nowell W R."/>
        </authorList>
    </citation>
    <scope>NUCLEOTIDE SEQUENCE</scope>
</reference>
<proteinExistence type="predicted"/>
<accession>A0A8S3DCC5</accession>
<name>A0A8S3DCC5_9BILA</name>
<feature type="region of interest" description="Disordered" evidence="1">
    <location>
        <begin position="1"/>
        <end position="32"/>
    </location>
</feature>
<organism evidence="2 3">
    <name type="scientific">Rotaria magnacalcarata</name>
    <dbReference type="NCBI Taxonomy" id="392030"/>
    <lineage>
        <taxon>Eukaryota</taxon>
        <taxon>Metazoa</taxon>
        <taxon>Spiralia</taxon>
        <taxon>Gnathifera</taxon>
        <taxon>Rotifera</taxon>
        <taxon>Eurotatoria</taxon>
        <taxon>Bdelloidea</taxon>
        <taxon>Philodinida</taxon>
        <taxon>Philodinidae</taxon>
        <taxon>Rotaria</taxon>
    </lineage>
</organism>
<gene>
    <name evidence="2" type="ORF">BYL167_LOCUS55495</name>
</gene>
<evidence type="ECO:0000313" key="2">
    <source>
        <dbReference type="EMBL" id="CAF5003683.1"/>
    </source>
</evidence>
<feature type="non-terminal residue" evidence="2">
    <location>
        <position position="44"/>
    </location>
</feature>
<evidence type="ECO:0000256" key="1">
    <source>
        <dbReference type="SAM" id="MobiDB-lite"/>
    </source>
</evidence>
<protein>
    <submittedName>
        <fullName evidence="2">Uncharacterized protein</fullName>
    </submittedName>
</protein>
<comment type="caution">
    <text evidence="2">The sequence shown here is derived from an EMBL/GenBank/DDBJ whole genome shotgun (WGS) entry which is preliminary data.</text>
</comment>